<dbReference type="Proteomes" id="UP000248961">
    <property type="component" value="Unassembled WGS sequence"/>
</dbReference>
<organism evidence="1 2">
    <name type="scientific">Aspergillus homomorphus (strain CBS 101889)</name>
    <dbReference type="NCBI Taxonomy" id="1450537"/>
    <lineage>
        <taxon>Eukaryota</taxon>
        <taxon>Fungi</taxon>
        <taxon>Dikarya</taxon>
        <taxon>Ascomycota</taxon>
        <taxon>Pezizomycotina</taxon>
        <taxon>Eurotiomycetes</taxon>
        <taxon>Eurotiomycetidae</taxon>
        <taxon>Eurotiales</taxon>
        <taxon>Aspergillaceae</taxon>
        <taxon>Aspergillus</taxon>
        <taxon>Aspergillus subgen. Circumdati</taxon>
    </lineage>
</organism>
<evidence type="ECO:0000313" key="2">
    <source>
        <dbReference type="Proteomes" id="UP000248961"/>
    </source>
</evidence>
<dbReference type="AlphaFoldDB" id="A0A395HF04"/>
<keyword evidence="2" id="KW-1185">Reference proteome</keyword>
<protein>
    <submittedName>
        <fullName evidence="1">Uncharacterized protein</fullName>
    </submittedName>
</protein>
<dbReference type="VEuPathDB" id="FungiDB:BO97DRAFT_430191"/>
<proteinExistence type="predicted"/>
<dbReference type="EMBL" id="KZ824410">
    <property type="protein sequence ID" value="RAL06462.1"/>
    <property type="molecule type" value="Genomic_DNA"/>
</dbReference>
<accession>A0A395HF04</accession>
<evidence type="ECO:0000313" key="1">
    <source>
        <dbReference type="EMBL" id="RAL06462.1"/>
    </source>
</evidence>
<reference evidence="1 2" key="1">
    <citation type="submission" date="2018-02" db="EMBL/GenBank/DDBJ databases">
        <title>The genomes of Aspergillus section Nigri reveals drivers in fungal speciation.</title>
        <authorList>
            <consortium name="DOE Joint Genome Institute"/>
            <person name="Vesth T.C."/>
            <person name="Nybo J."/>
            <person name="Theobald S."/>
            <person name="Brandl J."/>
            <person name="Frisvad J.C."/>
            <person name="Nielsen K.F."/>
            <person name="Lyhne E.K."/>
            <person name="Kogle M.E."/>
            <person name="Kuo A."/>
            <person name="Riley R."/>
            <person name="Clum A."/>
            <person name="Nolan M."/>
            <person name="Lipzen A."/>
            <person name="Salamov A."/>
            <person name="Henrissat B."/>
            <person name="Wiebenga A."/>
            <person name="De vries R.P."/>
            <person name="Grigoriev I.V."/>
            <person name="Mortensen U.H."/>
            <person name="Andersen M.R."/>
            <person name="Baker S.E."/>
        </authorList>
    </citation>
    <scope>NUCLEOTIDE SEQUENCE [LARGE SCALE GENOMIC DNA]</scope>
    <source>
        <strain evidence="1 2">CBS 101889</strain>
    </source>
</reference>
<name>A0A395HF04_ASPHC</name>
<gene>
    <name evidence="1" type="ORF">BO97DRAFT_430191</name>
</gene>
<dbReference type="RefSeq" id="XP_025545616.1">
    <property type="nucleotide sequence ID" value="XM_025697428.1"/>
</dbReference>
<dbReference type="GeneID" id="37201717"/>
<sequence>MPRTGTTHPPASFDTPKNVRIIDRSFSITCRSEKGPSFFVGNLDAVVEKLDEWNTQLPFVKPFYGSSIDDPLVHDYGLNLIADNLLSC</sequence>